<reference evidence="3" key="2">
    <citation type="submission" date="2019-02" db="EMBL/GenBank/DDBJ databases">
        <title>Granulicella sibirica sp. nov., a psychrotolerant acidobacterium isolated from an organic soil layer in forested tundra, West Siberia.</title>
        <authorList>
            <person name="Oshkin I.Y."/>
            <person name="Kulichevskaya I.S."/>
            <person name="Rijpstra W.I.C."/>
            <person name="Sinninghe Damste J.S."/>
            <person name="Rakitin A.L."/>
            <person name="Ravin N.V."/>
            <person name="Dedysh S.N."/>
        </authorList>
    </citation>
    <scope>NUCLEOTIDE SEQUENCE [LARGE SCALE GENOMIC DNA]</scope>
    <source>
        <strain evidence="3">AF10</strain>
    </source>
</reference>
<dbReference type="SUPFAM" id="SSF56925">
    <property type="entry name" value="OMPA-like"/>
    <property type="match status" value="1"/>
</dbReference>
<feature type="signal peptide" evidence="1">
    <location>
        <begin position="1"/>
        <end position="25"/>
    </location>
</feature>
<evidence type="ECO:0000256" key="1">
    <source>
        <dbReference type="SAM" id="SignalP"/>
    </source>
</evidence>
<sequence length="207" mass="22781">MTKRIFAGALVLVAALTMWCEPAKAQGVPTASQRLELSVFGAGTGTYTGLYDGRNAGITAGIDLTFPRYHHFDPSIELRGNIPISKGDVDGQKSALIGPKVSRAFGRFHPYIDGFYGRGQFEYLNGGIIVDLPDGSGFLYKQTTTNVYAGGGGLDYKVSRHFDLKADAQYERWKTPVYPGGVVYSTPLSVGVVYHLDFNQYHRHHRR</sequence>
<proteinExistence type="predicted"/>
<dbReference type="EMBL" id="RDSM01000004">
    <property type="protein sequence ID" value="RXH54414.1"/>
    <property type="molecule type" value="Genomic_DNA"/>
</dbReference>
<dbReference type="AlphaFoldDB" id="A0A4V1L538"/>
<organism evidence="2 3">
    <name type="scientific">Granulicella sibirica</name>
    <dbReference type="NCBI Taxonomy" id="2479048"/>
    <lineage>
        <taxon>Bacteria</taxon>
        <taxon>Pseudomonadati</taxon>
        <taxon>Acidobacteriota</taxon>
        <taxon>Terriglobia</taxon>
        <taxon>Terriglobales</taxon>
        <taxon>Acidobacteriaceae</taxon>
        <taxon>Granulicella</taxon>
    </lineage>
</organism>
<evidence type="ECO:0008006" key="4">
    <source>
        <dbReference type="Google" id="ProtNLM"/>
    </source>
</evidence>
<gene>
    <name evidence="2" type="ORF">GRAN_4710</name>
</gene>
<dbReference type="InterPro" id="IPR011250">
    <property type="entry name" value="OMP/PagP_B-barrel"/>
</dbReference>
<protein>
    <recommendedName>
        <fullName evidence="4">Outer membrane protein beta-barrel domain-containing protein</fullName>
    </recommendedName>
</protein>
<evidence type="ECO:0000313" key="3">
    <source>
        <dbReference type="Proteomes" id="UP000289437"/>
    </source>
</evidence>
<keyword evidence="1" id="KW-0732">Signal</keyword>
<dbReference type="OrthoDB" id="120339at2"/>
<accession>A0A4V1L538</accession>
<dbReference type="Proteomes" id="UP000289437">
    <property type="component" value="Unassembled WGS sequence"/>
</dbReference>
<dbReference type="RefSeq" id="WP_128915299.1">
    <property type="nucleotide sequence ID" value="NZ_RDSM01000004.1"/>
</dbReference>
<evidence type="ECO:0000313" key="2">
    <source>
        <dbReference type="EMBL" id="RXH54414.1"/>
    </source>
</evidence>
<comment type="caution">
    <text evidence="2">The sequence shown here is derived from an EMBL/GenBank/DDBJ whole genome shotgun (WGS) entry which is preliminary data.</text>
</comment>
<keyword evidence="3" id="KW-1185">Reference proteome</keyword>
<feature type="chain" id="PRO_5020401713" description="Outer membrane protein beta-barrel domain-containing protein" evidence="1">
    <location>
        <begin position="26"/>
        <end position="207"/>
    </location>
</feature>
<reference evidence="2 3" key="1">
    <citation type="submission" date="2018-11" db="EMBL/GenBank/DDBJ databases">
        <authorList>
            <person name="Mardanov A.V."/>
            <person name="Ravin N.V."/>
            <person name="Dedysh S.N."/>
        </authorList>
    </citation>
    <scope>NUCLEOTIDE SEQUENCE [LARGE SCALE GENOMIC DNA]</scope>
    <source>
        <strain evidence="2 3">AF10</strain>
    </source>
</reference>
<name>A0A4V1L538_9BACT</name>
<dbReference type="Gene3D" id="2.40.160.20">
    <property type="match status" value="1"/>
</dbReference>